<name>A0ABD3VHS1_SINWO</name>
<keyword evidence="10" id="KW-1185">Reference proteome</keyword>
<dbReference type="GO" id="GO:0016020">
    <property type="term" value="C:membrane"/>
    <property type="evidence" value="ECO:0007669"/>
    <property type="project" value="UniProtKB-SubCell"/>
</dbReference>
<evidence type="ECO:0000256" key="3">
    <source>
        <dbReference type="ARBA" id="ARBA00022676"/>
    </source>
</evidence>
<feature type="transmembrane region" description="Helical" evidence="8">
    <location>
        <begin position="12"/>
        <end position="35"/>
    </location>
</feature>
<keyword evidence="5 8" id="KW-0812">Transmembrane</keyword>
<evidence type="ECO:0000256" key="4">
    <source>
        <dbReference type="ARBA" id="ARBA00022679"/>
    </source>
</evidence>
<protein>
    <recommendedName>
        <fullName evidence="8">Glycosyltransferase family 92 protein</fullName>
        <ecNumber evidence="8">2.4.1.-</ecNumber>
    </recommendedName>
</protein>
<gene>
    <name evidence="9" type="ORF">ACJMK2_010234</name>
</gene>
<evidence type="ECO:0000256" key="2">
    <source>
        <dbReference type="ARBA" id="ARBA00007647"/>
    </source>
</evidence>
<accession>A0ABD3VHS1</accession>
<keyword evidence="7 8" id="KW-0472">Membrane</keyword>
<dbReference type="PANTHER" id="PTHR21461:SF69">
    <property type="entry name" value="GLYCOSYLTRANSFERASE FAMILY 92 PROTEIN"/>
    <property type="match status" value="1"/>
</dbReference>
<dbReference type="GO" id="GO:0016757">
    <property type="term" value="F:glycosyltransferase activity"/>
    <property type="evidence" value="ECO:0007669"/>
    <property type="project" value="UniProtKB-UniRule"/>
</dbReference>
<keyword evidence="4 8" id="KW-0808">Transferase</keyword>
<evidence type="ECO:0000256" key="1">
    <source>
        <dbReference type="ARBA" id="ARBA00004167"/>
    </source>
</evidence>
<comment type="similarity">
    <text evidence="2 8">Belongs to the glycosyltransferase 92 family.</text>
</comment>
<evidence type="ECO:0000256" key="6">
    <source>
        <dbReference type="ARBA" id="ARBA00022989"/>
    </source>
</evidence>
<organism evidence="9 10">
    <name type="scientific">Sinanodonta woodiana</name>
    <name type="common">Chinese pond mussel</name>
    <name type="synonym">Anodonta woodiana</name>
    <dbReference type="NCBI Taxonomy" id="1069815"/>
    <lineage>
        <taxon>Eukaryota</taxon>
        <taxon>Metazoa</taxon>
        <taxon>Spiralia</taxon>
        <taxon>Lophotrochozoa</taxon>
        <taxon>Mollusca</taxon>
        <taxon>Bivalvia</taxon>
        <taxon>Autobranchia</taxon>
        <taxon>Heteroconchia</taxon>
        <taxon>Palaeoheterodonta</taxon>
        <taxon>Unionida</taxon>
        <taxon>Unionoidea</taxon>
        <taxon>Unionidae</taxon>
        <taxon>Unioninae</taxon>
        <taxon>Sinanodonta</taxon>
    </lineage>
</organism>
<keyword evidence="6 8" id="KW-1133">Transmembrane helix</keyword>
<comment type="caution">
    <text evidence="9">The sequence shown here is derived from an EMBL/GenBank/DDBJ whole genome shotgun (WGS) entry which is preliminary data.</text>
</comment>
<dbReference type="InterPro" id="IPR008166">
    <property type="entry name" value="Glyco_transf_92"/>
</dbReference>
<keyword evidence="3 8" id="KW-0328">Glycosyltransferase</keyword>
<dbReference type="EMBL" id="JBJQND010000012">
    <property type="protein sequence ID" value="KAL3860065.1"/>
    <property type="molecule type" value="Genomic_DNA"/>
</dbReference>
<evidence type="ECO:0000313" key="9">
    <source>
        <dbReference type="EMBL" id="KAL3860065.1"/>
    </source>
</evidence>
<proteinExistence type="inferred from homology"/>
<dbReference type="EC" id="2.4.1.-" evidence="8"/>
<dbReference type="PANTHER" id="PTHR21461">
    <property type="entry name" value="GLYCOSYLTRANSFERASE FAMILY 92 PROTEIN"/>
    <property type="match status" value="1"/>
</dbReference>
<evidence type="ECO:0000256" key="5">
    <source>
        <dbReference type="ARBA" id="ARBA00022692"/>
    </source>
</evidence>
<dbReference type="Pfam" id="PF01697">
    <property type="entry name" value="Glyco_transf_92"/>
    <property type="match status" value="1"/>
</dbReference>
<reference evidence="9 10" key="1">
    <citation type="submission" date="2024-11" db="EMBL/GenBank/DDBJ databases">
        <title>Chromosome-level genome assembly of the freshwater bivalve Anodonta woodiana.</title>
        <authorList>
            <person name="Chen X."/>
        </authorList>
    </citation>
    <scope>NUCLEOTIDE SEQUENCE [LARGE SCALE GENOMIC DNA]</scope>
    <source>
        <strain evidence="9">MN2024</strain>
        <tissue evidence="9">Gills</tissue>
    </source>
</reference>
<evidence type="ECO:0000256" key="8">
    <source>
        <dbReference type="RuleBase" id="RU366017"/>
    </source>
</evidence>
<comment type="subcellular location">
    <subcellularLocation>
        <location evidence="1">Membrane</location>
        <topology evidence="1">Single-pass membrane protein</topology>
    </subcellularLocation>
</comment>
<dbReference type="Proteomes" id="UP001634394">
    <property type="component" value="Unassembled WGS sequence"/>
</dbReference>
<evidence type="ECO:0000313" key="10">
    <source>
        <dbReference type="Proteomes" id="UP001634394"/>
    </source>
</evidence>
<sequence length="466" mass="55308">MTWNLKMLIKRKYLIINIILVAMMVVYFWLGYMLIEEPTNFIHEQFDNKYNFFPECPELLPPQNITNEQNWLPVDTEDMLFVFSAYYDEIDGKPYVRLIGLGEDGFKIFCYLWFRQTHPKRMFLKITRGTSILTADGSSKRYQEIYLLCPLPNDVVPYAVSIVTTKCQEPLNSLPVKPWMQQVDIKRNFTVCVSPLNMNYSRAYEIVEWLELNIILGADYFLIYNYSSAFNIRKVMKIYSDRGLVEVIQWPLPMHVDTWPPSDKNPEVTYFGQIAALNDCLYRSRPYTKFLINVDIDEFIIPRSNRSYKWMDMFNILPEASGYIIRQICFRKDWPDYRGVDNKSLVSDSYLNDIDKYSLVTLKKLQRERGILPDGYRSKYIVKPNDAVTIRVHDVWQYRKHQHSHVVDPSVGLLHHYRNWFKPHEGTRVLDTRMLQYQDELVHQIHAIWSQLEGVPLDLHTVDMQL</sequence>
<evidence type="ECO:0000256" key="7">
    <source>
        <dbReference type="ARBA" id="ARBA00023136"/>
    </source>
</evidence>
<dbReference type="AlphaFoldDB" id="A0ABD3VHS1"/>